<evidence type="ECO:0000313" key="7">
    <source>
        <dbReference type="Proteomes" id="UP000646827"/>
    </source>
</evidence>
<reference evidence="6 7" key="1">
    <citation type="submission" date="2020-12" db="EMBL/GenBank/DDBJ databases">
        <title>Metabolic potential, ecology and presence of endohyphal bacteria is reflected in genomic diversity of Mucoromycotina.</title>
        <authorList>
            <person name="Muszewska A."/>
            <person name="Okrasinska A."/>
            <person name="Steczkiewicz K."/>
            <person name="Drgas O."/>
            <person name="Orlowska M."/>
            <person name="Perlinska-Lenart U."/>
            <person name="Aleksandrzak-Piekarczyk T."/>
            <person name="Szatraj K."/>
            <person name="Zielenkiewicz U."/>
            <person name="Pilsyk S."/>
            <person name="Malc E."/>
            <person name="Mieczkowski P."/>
            <person name="Kruszewska J.S."/>
            <person name="Biernat P."/>
            <person name="Pawlowska J."/>
        </authorList>
    </citation>
    <scope>NUCLEOTIDE SEQUENCE [LARGE SCALE GENOMIC DNA]</scope>
    <source>
        <strain evidence="6 7">CBS 142.35</strain>
    </source>
</reference>
<accession>A0A8H7SDF2</accession>
<protein>
    <recommendedName>
        <fullName evidence="5">AAA+ ATPase domain-containing protein</fullName>
    </recommendedName>
</protein>
<dbReference type="Proteomes" id="UP000646827">
    <property type="component" value="Unassembled WGS sequence"/>
</dbReference>
<name>A0A8H7SDF2_9FUNG</name>
<dbReference type="InterPro" id="IPR050168">
    <property type="entry name" value="AAA_ATPase_domain"/>
</dbReference>
<proteinExistence type="inferred from homology"/>
<evidence type="ECO:0000256" key="3">
    <source>
        <dbReference type="ARBA" id="ARBA00023054"/>
    </source>
</evidence>
<dbReference type="OrthoDB" id="5421at2759"/>
<feature type="domain" description="AAA+ ATPase" evidence="5">
    <location>
        <begin position="131"/>
        <end position="261"/>
    </location>
</feature>
<evidence type="ECO:0000256" key="2">
    <source>
        <dbReference type="ARBA" id="ARBA00022840"/>
    </source>
</evidence>
<evidence type="ECO:0000256" key="1">
    <source>
        <dbReference type="ARBA" id="ARBA00022741"/>
    </source>
</evidence>
<dbReference type="EMBL" id="JAEPRB010000001">
    <property type="protein sequence ID" value="KAG2228299.1"/>
    <property type="molecule type" value="Genomic_DNA"/>
</dbReference>
<sequence length="645" mass="72440">MDTTPIATDLIVSITTKHAFLNDYCSHGVPNVATMVRRKLGGCKVKAGDHIQYHYGGKEITIVIESIQNENTNDLLRIDRKQTKINIKSTKNVQKKDDNNIDLKDDVDDDEWVQKSSFRDAEAFRMLGMPTAKSVLIHGVSGVGKNTLVSLIQVSIHDILRIKDEIDEPEFMQYNPIRLSVTKAIKLQPCVVVVRNLNALRAVDNSNARDKILSILLNEINRIKDDTSVCIIGLAQELRNLPDALRKTDIFNEHLHLPIPTMPQRKCILQNLLSDVSLEPVKEKDVDHYATQISLRTSGYVARDLKSLCRAAILKSKRNNNNNGLEEDFSKLSLDSNRNNSLNVKWSDFSYALTTTRPSQQLEVDMDLPKRDWEELGGYNKVKRRIKQATLLPLLEPQTFSKLGIKPPSGLLLYGPSGCGKTAFVQALSTESMMNVMSIRGPEIFSKYLGETESKIRKLFATAKRIAPCILFIDEMDAISARRGWDTGESSGGINERVLSTLLNEMDGVEGRNGVVVIGCTNRPDCIDDAILRPGRLDQLIYMGLPDEHDRQEIIKSLMNKMAISPDIDIDWLANVTEHCTGADIENIFCEAGTAALRRGIDTKMIILDDLEVPLRTTSERAIYRVIQEGSLDVYERFNKAHRIT</sequence>
<dbReference type="Gene3D" id="3.40.50.300">
    <property type="entry name" value="P-loop containing nucleotide triphosphate hydrolases"/>
    <property type="match status" value="2"/>
</dbReference>
<dbReference type="SUPFAM" id="SSF52540">
    <property type="entry name" value="P-loop containing nucleoside triphosphate hydrolases"/>
    <property type="match status" value="2"/>
</dbReference>
<dbReference type="AlphaFoldDB" id="A0A8H7SDF2"/>
<dbReference type="InterPro" id="IPR041569">
    <property type="entry name" value="AAA_lid_3"/>
</dbReference>
<dbReference type="PROSITE" id="PS00674">
    <property type="entry name" value="AAA"/>
    <property type="match status" value="1"/>
</dbReference>
<dbReference type="FunFam" id="3.40.50.300:FF:001025">
    <property type="entry name" value="ATPase family, AAA domain-containing 2B"/>
    <property type="match status" value="1"/>
</dbReference>
<dbReference type="Gene3D" id="1.10.8.60">
    <property type="match status" value="2"/>
</dbReference>
<dbReference type="InterPro" id="IPR027417">
    <property type="entry name" value="P-loop_NTPase"/>
</dbReference>
<keyword evidence="3" id="KW-0175">Coiled coil</keyword>
<evidence type="ECO:0000259" key="5">
    <source>
        <dbReference type="SMART" id="SM00382"/>
    </source>
</evidence>
<keyword evidence="2 4" id="KW-0067">ATP-binding</keyword>
<dbReference type="GO" id="GO:0016887">
    <property type="term" value="F:ATP hydrolysis activity"/>
    <property type="evidence" value="ECO:0007669"/>
    <property type="project" value="InterPro"/>
</dbReference>
<dbReference type="GO" id="GO:0005524">
    <property type="term" value="F:ATP binding"/>
    <property type="evidence" value="ECO:0007669"/>
    <property type="project" value="UniProtKB-KW"/>
</dbReference>
<dbReference type="SMART" id="SM00382">
    <property type="entry name" value="AAA"/>
    <property type="match status" value="2"/>
</dbReference>
<keyword evidence="1 4" id="KW-0547">Nucleotide-binding</keyword>
<dbReference type="Pfam" id="PF17862">
    <property type="entry name" value="AAA_lid_3"/>
    <property type="match status" value="1"/>
</dbReference>
<organism evidence="6 7">
    <name type="scientific">Circinella minor</name>
    <dbReference type="NCBI Taxonomy" id="1195481"/>
    <lineage>
        <taxon>Eukaryota</taxon>
        <taxon>Fungi</taxon>
        <taxon>Fungi incertae sedis</taxon>
        <taxon>Mucoromycota</taxon>
        <taxon>Mucoromycotina</taxon>
        <taxon>Mucoromycetes</taxon>
        <taxon>Mucorales</taxon>
        <taxon>Lichtheimiaceae</taxon>
        <taxon>Circinella</taxon>
    </lineage>
</organism>
<dbReference type="PANTHER" id="PTHR23077">
    <property type="entry name" value="AAA-FAMILY ATPASE"/>
    <property type="match status" value="1"/>
</dbReference>
<dbReference type="InterPro" id="IPR003960">
    <property type="entry name" value="ATPase_AAA_CS"/>
</dbReference>
<keyword evidence="7" id="KW-1185">Reference proteome</keyword>
<dbReference type="PANTHER" id="PTHR23077:SF27">
    <property type="entry name" value="ATPASE FAMILY GENE 2 PROTEIN HOMOLOG A"/>
    <property type="match status" value="1"/>
</dbReference>
<dbReference type="InterPro" id="IPR003593">
    <property type="entry name" value="AAA+_ATPase"/>
</dbReference>
<dbReference type="Pfam" id="PF00004">
    <property type="entry name" value="AAA"/>
    <property type="match status" value="2"/>
</dbReference>
<evidence type="ECO:0000313" key="6">
    <source>
        <dbReference type="EMBL" id="KAG2228299.1"/>
    </source>
</evidence>
<evidence type="ECO:0000256" key="4">
    <source>
        <dbReference type="RuleBase" id="RU003651"/>
    </source>
</evidence>
<dbReference type="GO" id="GO:0005737">
    <property type="term" value="C:cytoplasm"/>
    <property type="evidence" value="ECO:0007669"/>
    <property type="project" value="TreeGrafter"/>
</dbReference>
<dbReference type="InterPro" id="IPR003959">
    <property type="entry name" value="ATPase_AAA_core"/>
</dbReference>
<feature type="domain" description="AAA+ ATPase" evidence="5">
    <location>
        <begin position="407"/>
        <end position="547"/>
    </location>
</feature>
<gene>
    <name evidence="6" type="ORF">INT45_011091</name>
</gene>
<comment type="caution">
    <text evidence="6">The sequence shown here is derived from an EMBL/GenBank/DDBJ whole genome shotgun (WGS) entry which is preliminary data.</text>
</comment>
<comment type="similarity">
    <text evidence="4">Belongs to the AAA ATPase family.</text>
</comment>